<protein>
    <submittedName>
        <fullName evidence="1">Uncharacterized protein</fullName>
    </submittedName>
</protein>
<evidence type="ECO:0000313" key="1">
    <source>
        <dbReference type="EMBL" id="KAG6706971.1"/>
    </source>
</evidence>
<comment type="caution">
    <text evidence="1">The sequence shown here is derived from an EMBL/GenBank/DDBJ whole genome shotgun (WGS) entry which is preliminary data.</text>
</comment>
<dbReference type="AlphaFoldDB" id="A0A922JFS0"/>
<organism evidence="1 2">
    <name type="scientific">Carya illinoinensis</name>
    <name type="common">Pecan</name>
    <dbReference type="NCBI Taxonomy" id="32201"/>
    <lineage>
        <taxon>Eukaryota</taxon>
        <taxon>Viridiplantae</taxon>
        <taxon>Streptophyta</taxon>
        <taxon>Embryophyta</taxon>
        <taxon>Tracheophyta</taxon>
        <taxon>Spermatophyta</taxon>
        <taxon>Magnoliopsida</taxon>
        <taxon>eudicotyledons</taxon>
        <taxon>Gunneridae</taxon>
        <taxon>Pentapetalae</taxon>
        <taxon>rosids</taxon>
        <taxon>fabids</taxon>
        <taxon>Fagales</taxon>
        <taxon>Juglandaceae</taxon>
        <taxon>Carya</taxon>
    </lineage>
</organism>
<evidence type="ECO:0000313" key="2">
    <source>
        <dbReference type="Proteomes" id="UP000811246"/>
    </source>
</evidence>
<reference evidence="1" key="1">
    <citation type="submission" date="2021-01" db="EMBL/GenBank/DDBJ databases">
        <authorList>
            <person name="Lovell J.T."/>
            <person name="Bentley N."/>
            <person name="Bhattarai G."/>
            <person name="Jenkins J.W."/>
            <person name="Sreedasyam A."/>
            <person name="Alarcon Y."/>
            <person name="Bock C."/>
            <person name="Boston L."/>
            <person name="Carlson J."/>
            <person name="Cervantes K."/>
            <person name="Clermont K."/>
            <person name="Krom N."/>
            <person name="Kubenka K."/>
            <person name="Mamidi S."/>
            <person name="Mattison C."/>
            <person name="Monteros M."/>
            <person name="Pisani C."/>
            <person name="Plott C."/>
            <person name="Rajasekar S."/>
            <person name="Rhein H.S."/>
            <person name="Rohla C."/>
            <person name="Song M."/>
            <person name="Hilaire R.S."/>
            <person name="Shu S."/>
            <person name="Wells L."/>
            <person name="Wang X."/>
            <person name="Webber J."/>
            <person name="Heerema R.J."/>
            <person name="Klein P."/>
            <person name="Conner P."/>
            <person name="Grauke L."/>
            <person name="Grimwood J."/>
            <person name="Schmutz J."/>
            <person name="Randall J.J."/>
        </authorList>
    </citation>
    <scope>NUCLEOTIDE SEQUENCE</scope>
    <source>
        <tissue evidence="1">Leaf</tissue>
    </source>
</reference>
<dbReference type="Proteomes" id="UP000811246">
    <property type="component" value="Chromosome 6"/>
</dbReference>
<name>A0A922JFS0_CARIL</name>
<gene>
    <name evidence="1" type="ORF">I3842_06G009100</name>
</gene>
<accession>A0A922JFS0</accession>
<sequence length="61" mass="7230">MACRTFQDLLFLYSDDECSYHMTILAMEPLLVRNRYPFRQGDPIHIREAILGFETISTVYK</sequence>
<proteinExistence type="predicted"/>
<dbReference type="EMBL" id="CM031830">
    <property type="protein sequence ID" value="KAG6706971.1"/>
    <property type="molecule type" value="Genomic_DNA"/>
</dbReference>